<organism evidence="3 4">
    <name type="scientific">Candidatus Methylacidithermus pantelleriae</name>
    <dbReference type="NCBI Taxonomy" id="2744239"/>
    <lineage>
        <taxon>Bacteria</taxon>
        <taxon>Pseudomonadati</taxon>
        <taxon>Verrucomicrobiota</taxon>
        <taxon>Methylacidiphilae</taxon>
        <taxon>Methylacidiphilales</taxon>
        <taxon>Methylacidiphilaceae</taxon>
        <taxon>Candidatus Methylacidithermus</taxon>
    </lineage>
</organism>
<dbReference type="Proteomes" id="UP000663859">
    <property type="component" value="Unassembled WGS sequence"/>
</dbReference>
<dbReference type="PANTHER" id="PTHR36919:SF3">
    <property type="entry name" value="BLL5882 PROTEIN"/>
    <property type="match status" value="1"/>
</dbReference>
<accession>A0A8J2FRV8</accession>
<name>A0A8J2FRV8_9BACT</name>
<keyword evidence="1" id="KW-0472">Membrane</keyword>
<dbReference type="InterPro" id="IPR019223">
    <property type="entry name" value="DUF2147"/>
</dbReference>
<feature type="transmembrane region" description="Helical" evidence="1">
    <location>
        <begin position="6"/>
        <end position="27"/>
    </location>
</feature>
<keyword evidence="1" id="KW-0812">Transmembrane</keyword>
<evidence type="ECO:0000259" key="2">
    <source>
        <dbReference type="Pfam" id="PF09917"/>
    </source>
</evidence>
<protein>
    <recommendedName>
        <fullName evidence="2">DUF2147 domain-containing protein</fullName>
    </recommendedName>
</protein>
<keyword evidence="4" id="KW-1185">Reference proteome</keyword>
<reference evidence="3" key="1">
    <citation type="submission" date="2021-02" db="EMBL/GenBank/DDBJ databases">
        <authorList>
            <person name="Cremers G."/>
            <person name="Picone N."/>
        </authorList>
    </citation>
    <scope>NUCLEOTIDE SEQUENCE</scope>
    <source>
        <strain evidence="3">PQ17</strain>
    </source>
</reference>
<proteinExistence type="predicted"/>
<dbReference type="AlphaFoldDB" id="A0A8J2FRV8"/>
<evidence type="ECO:0000256" key="1">
    <source>
        <dbReference type="SAM" id="Phobius"/>
    </source>
</evidence>
<dbReference type="Gene3D" id="2.40.128.520">
    <property type="match status" value="1"/>
</dbReference>
<keyword evidence="1" id="KW-1133">Transmembrane helix</keyword>
<dbReference type="EMBL" id="CAJNOB010000002">
    <property type="protein sequence ID" value="CAF0691420.1"/>
    <property type="molecule type" value="Genomic_DNA"/>
</dbReference>
<evidence type="ECO:0000313" key="3">
    <source>
        <dbReference type="EMBL" id="CAF0691420.1"/>
    </source>
</evidence>
<gene>
    <name evidence="3" type="ORF">MPNT_100040</name>
</gene>
<sequence length="169" mass="18999">MEALLFGHAVMIWPLWVILLCFPAFLGELHAGRAEEMRANSLSVTGRWIEFDEATGKPHIIIRILCQQGEYRGIIERPIQILPDDDPKGLCRCCKGALHNQPIIGMTILWGMKKSGPGEWSGGHVLDPRNGTIYQASLRLQENGNKLLVRGYVLSPLFGRSEVWERVNP</sequence>
<comment type="caution">
    <text evidence="3">The sequence shown here is derived from an EMBL/GenBank/DDBJ whole genome shotgun (WGS) entry which is preliminary data.</text>
</comment>
<dbReference type="PANTHER" id="PTHR36919">
    <property type="entry name" value="BLR1215 PROTEIN"/>
    <property type="match status" value="1"/>
</dbReference>
<dbReference type="Pfam" id="PF09917">
    <property type="entry name" value="DUF2147"/>
    <property type="match status" value="1"/>
</dbReference>
<evidence type="ECO:0000313" key="4">
    <source>
        <dbReference type="Proteomes" id="UP000663859"/>
    </source>
</evidence>
<feature type="domain" description="DUF2147" evidence="2">
    <location>
        <begin position="46"/>
        <end position="166"/>
    </location>
</feature>